<feature type="transmembrane region" description="Helical" evidence="6">
    <location>
        <begin position="189"/>
        <end position="211"/>
    </location>
</feature>
<feature type="transmembrane region" description="Helical" evidence="6">
    <location>
        <begin position="78"/>
        <end position="100"/>
    </location>
</feature>
<keyword evidence="9" id="KW-1185">Reference proteome</keyword>
<proteinExistence type="inferred from homology"/>
<feature type="domain" description="Rhodopsin" evidence="7">
    <location>
        <begin position="22"/>
        <end position="254"/>
    </location>
</feature>
<dbReference type="AlphaFoldDB" id="A0A6A5YT15"/>
<dbReference type="EMBL" id="ML977338">
    <property type="protein sequence ID" value="KAF2110339.1"/>
    <property type="molecule type" value="Genomic_DNA"/>
</dbReference>
<evidence type="ECO:0000256" key="3">
    <source>
        <dbReference type="ARBA" id="ARBA00022989"/>
    </source>
</evidence>
<evidence type="ECO:0000313" key="9">
    <source>
        <dbReference type="Proteomes" id="UP000799770"/>
    </source>
</evidence>
<organism evidence="8 9">
    <name type="scientific">Lophiotrema nucula</name>
    <dbReference type="NCBI Taxonomy" id="690887"/>
    <lineage>
        <taxon>Eukaryota</taxon>
        <taxon>Fungi</taxon>
        <taxon>Dikarya</taxon>
        <taxon>Ascomycota</taxon>
        <taxon>Pezizomycotina</taxon>
        <taxon>Dothideomycetes</taxon>
        <taxon>Pleosporomycetidae</taxon>
        <taxon>Pleosporales</taxon>
        <taxon>Lophiotremataceae</taxon>
        <taxon>Lophiotrema</taxon>
    </lineage>
</organism>
<evidence type="ECO:0000256" key="1">
    <source>
        <dbReference type="ARBA" id="ARBA00004141"/>
    </source>
</evidence>
<evidence type="ECO:0000256" key="5">
    <source>
        <dbReference type="ARBA" id="ARBA00038359"/>
    </source>
</evidence>
<dbReference type="InterPro" id="IPR049326">
    <property type="entry name" value="Rhodopsin_dom_fungi"/>
</dbReference>
<dbReference type="Pfam" id="PF20684">
    <property type="entry name" value="Fung_rhodopsin"/>
    <property type="match status" value="1"/>
</dbReference>
<dbReference type="PANTHER" id="PTHR33048">
    <property type="entry name" value="PTH11-LIKE INTEGRAL MEMBRANE PROTEIN (AFU_ORTHOLOGUE AFUA_5G11245)"/>
    <property type="match status" value="1"/>
</dbReference>
<comment type="similarity">
    <text evidence="5">Belongs to the SAT4 family.</text>
</comment>
<evidence type="ECO:0000256" key="4">
    <source>
        <dbReference type="ARBA" id="ARBA00023136"/>
    </source>
</evidence>
<reference evidence="8" key="1">
    <citation type="journal article" date="2020" name="Stud. Mycol.">
        <title>101 Dothideomycetes genomes: a test case for predicting lifestyles and emergence of pathogens.</title>
        <authorList>
            <person name="Haridas S."/>
            <person name="Albert R."/>
            <person name="Binder M."/>
            <person name="Bloem J."/>
            <person name="Labutti K."/>
            <person name="Salamov A."/>
            <person name="Andreopoulos B."/>
            <person name="Baker S."/>
            <person name="Barry K."/>
            <person name="Bills G."/>
            <person name="Bluhm B."/>
            <person name="Cannon C."/>
            <person name="Castanera R."/>
            <person name="Culley D."/>
            <person name="Daum C."/>
            <person name="Ezra D."/>
            <person name="Gonzalez J."/>
            <person name="Henrissat B."/>
            <person name="Kuo A."/>
            <person name="Liang C."/>
            <person name="Lipzen A."/>
            <person name="Lutzoni F."/>
            <person name="Magnuson J."/>
            <person name="Mondo S."/>
            <person name="Nolan M."/>
            <person name="Ohm R."/>
            <person name="Pangilinan J."/>
            <person name="Park H.-J."/>
            <person name="Ramirez L."/>
            <person name="Alfaro M."/>
            <person name="Sun H."/>
            <person name="Tritt A."/>
            <person name="Yoshinaga Y."/>
            <person name="Zwiers L.-H."/>
            <person name="Turgeon B."/>
            <person name="Goodwin S."/>
            <person name="Spatafora J."/>
            <person name="Crous P."/>
            <person name="Grigoriev I."/>
        </authorList>
    </citation>
    <scope>NUCLEOTIDE SEQUENCE</scope>
    <source>
        <strain evidence="8">CBS 627.86</strain>
    </source>
</reference>
<evidence type="ECO:0000259" key="7">
    <source>
        <dbReference type="Pfam" id="PF20684"/>
    </source>
</evidence>
<dbReference type="InterPro" id="IPR052337">
    <property type="entry name" value="SAT4-like"/>
</dbReference>
<dbReference type="OrthoDB" id="444631at2759"/>
<accession>A0A6A5YT15</accession>
<sequence>RGAQVIAWSYVTFAIAALIVGLRLVVRSKVVHVLGKEDACVFSALVCSCFACVSKGGLGQHYASLNETELMLFMKYSYFSILFYNLSLCLTKFSILFLCLRVFAPSDWRKACMVVLVFISIYTTWVILVSILSCIPIPSYWDKSINGWCFPTAVLWWVNASLNIFTDFLVVTLPIPGIAKLQLPMKQKIGVALVFALGFFVCIISIVRLYALKIGIRTHDPTYDNYAIAIWSVVEVNGAIVGACLPTLKPLISRLWPRLLSSGHSNHPHRSRTREYIRQG</sequence>
<evidence type="ECO:0000256" key="6">
    <source>
        <dbReference type="SAM" id="Phobius"/>
    </source>
</evidence>
<keyword evidence="3 6" id="KW-1133">Transmembrane helix</keyword>
<feature type="transmembrane region" description="Helical" evidence="6">
    <location>
        <begin position="38"/>
        <end position="58"/>
    </location>
</feature>
<keyword evidence="2 6" id="KW-0812">Transmembrane</keyword>
<keyword evidence="4 6" id="KW-0472">Membrane</keyword>
<feature type="transmembrane region" description="Helical" evidence="6">
    <location>
        <begin position="153"/>
        <end position="177"/>
    </location>
</feature>
<evidence type="ECO:0000313" key="8">
    <source>
        <dbReference type="EMBL" id="KAF2110339.1"/>
    </source>
</evidence>
<dbReference type="Proteomes" id="UP000799770">
    <property type="component" value="Unassembled WGS sequence"/>
</dbReference>
<feature type="non-terminal residue" evidence="8">
    <location>
        <position position="280"/>
    </location>
</feature>
<gene>
    <name evidence="8" type="ORF">BDV96DRAFT_465101</name>
</gene>
<name>A0A6A5YT15_9PLEO</name>
<dbReference type="PANTHER" id="PTHR33048:SF47">
    <property type="entry name" value="INTEGRAL MEMBRANE PROTEIN-RELATED"/>
    <property type="match status" value="1"/>
</dbReference>
<feature type="transmembrane region" description="Helical" evidence="6">
    <location>
        <begin position="112"/>
        <end position="141"/>
    </location>
</feature>
<comment type="subcellular location">
    <subcellularLocation>
        <location evidence="1">Membrane</location>
        <topology evidence="1">Multi-pass membrane protein</topology>
    </subcellularLocation>
</comment>
<feature type="transmembrane region" description="Helical" evidence="6">
    <location>
        <begin position="6"/>
        <end position="26"/>
    </location>
</feature>
<protein>
    <recommendedName>
        <fullName evidence="7">Rhodopsin domain-containing protein</fullName>
    </recommendedName>
</protein>
<evidence type="ECO:0000256" key="2">
    <source>
        <dbReference type="ARBA" id="ARBA00022692"/>
    </source>
</evidence>
<feature type="non-terminal residue" evidence="8">
    <location>
        <position position="1"/>
    </location>
</feature>
<dbReference type="GO" id="GO:0016020">
    <property type="term" value="C:membrane"/>
    <property type="evidence" value="ECO:0007669"/>
    <property type="project" value="UniProtKB-SubCell"/>
</dbReference>
<feature type="transmembrane region" description="Helical" evidence="6">
    <location>
        <begin position="226"/>
        <end position="248"/>
    </location>
</feature>